<dbReference type="GO" id="GO:0102559">
    <property type="term" value="F:peptide chain release factor N(5)-glutamine methyltransferase activity"/>
    <property type="evidence" value="ECO:0007669"/>
    <property type="project" value="UniProtKB-EC"/>
</dbReference>
<dbReference type="AlphaFoldDB" id="A0A7C9M2Y6"/>
<feature type="domain" description="Methyltransferase small" evidence="6">
    <location>
        <begin position="104"/>
        <end position="188"/>
    </location>
</feature>
<dbReference type="EMBL" id="WQLB01000020">
    <property type="protein sequence ID" value="MVN87922.1"/>
    <property type="molecule type" value="Genomic_DNA"/>
</dbReference>
<dbReference type="PANTHER" id="PTHR18895:SF74">
    <property type="entry name" value="MTRF1L RELEASE FACTOR GLUTAMINE METHYLTRANSFERASE"/>
    <property type="match status" value="1"/>
</dbReference>
<comment type="catalytic activity">
    <reaction evidence="4 5">
        <text>L-glutaminyl-[peptide chain release factor] + S-adenosyl-L-methionine = N(5)-methyl-L-glutaminyl-[peptide chain release factor] + S-adenosyl-L-homocysteine + H(+)</text>
        <dbReference type="Rhea" id="RHEA:42896"/>
        <dbReference type="Rhea" id="RHEA-COMP:10271"/>
        <dbReference type="Rhea" id="RHEA-COMP:10272"/>
        <dbReference type="ChEBI" id="CHEBI:15378"/>
        <dbReference type="ChEBI" id="CHEBI:30011"/>
        <dbReference type="ChEBI" id="CHEBI:57856"/>
        <dbReference type="ChEBI" id="CHEBI:59789"/>
        <dbReference type="ChEBI" id="CHEBI:61891"/>
        <dbReference type="EC" id="2.1.1.297"/>
    </reaction>
</comment>
<dbReference type="HAMAP" id="MF_02126">
    <property type="entry name" value="RF_methyltr_PrmC"/>
    <property type="match status" value="1"/>
</dbReference>
<reference evidence="8 9" key="1">
    <citation type="submission" date="2019-12" db="EMBL/GenBank/DDBJ databases">
        <title>Deinococcus sp. HMF7620 Genome sequencing and assembly.</title>
        <authorList>
            <person name="Kang H."/>
            <person name="Kim H."/>
            <person name="Joh K."/>
        </authorList>
    </citation>
    <scope>NUCLEOTIDE SEQUENCE [LARGE SCALE GENOMIC DNA]</scope>
    <source>
        <strain evidence="8 9">HMF7620</strain>
    </source>
</reference>
<evidence type="ECO:0000259" key="6">
    <source>
        <dbReference type="Pfam" id="PF05175"/>
    </source>
</evidence>
<sequence>MTIRDLLHTGAAHLAAAGVPSPEVDARELLLFALSLSPTALLTRGQEDAPASGAERYAALLAQRAQRIPLQHLLPELEWGGVRLRCDGRALVPRPETEWLLHLTLEALRGTSAPRVADVGTGTGALALGLKAARPDAHVRATDLSPEALSLARENAALNGLEVEFLEADLLTGVPGPLDLVVSNPPYLPDADRAGVQPEVGHDPVLALYGGPDGLDIARRLAAQAAGGLKAGGWLLLELDPRNAATFAQELRRLGWSADTAPDLTGRERFVLAQRPHSGA</sequence>
<protein>
    <recommendedName>
        <fullName evidence="5">Release factor glutamine methyltransferase</fullName>
        <shortName evidence="5">RF MTase</shortName>
        <ecNumber evidence="5">2.1.1.297</ecNumber>
    </recommendedName>
    <alternativeName>
        <fullName evidence="5">N5-glutamine methyltransferase PrmC</fullName>
    </alternativeName>
    <alternativeName>
        <fullName evidence="5">Protein-(glutamine-N5) MTase PrmC</fullName>
    </alternativeName>
    <alternativeName>
        <fullName evidence="5">Protein-glutamine N-methyltransferase PrmC</fullName>
    </alternativeName>
</protein>
<evidence type="ECO:0000313" key="8">
    <source>
        <dbReference type="EMBL" id="MVN87922.1"/>
    </source>
</evidence>
<dbReference type="PROSITE" id="PS00092">
    <property type="entry name" value="N6_MTASE"/>
    <property type="match status" value="1"/>
</dbReference>
<dbReference type="Proteomes" id="UP000483286">
    <property type="component" value="Unassembled WGS sequence"/>
</dbReference>
<dbReference type="NCBIfam" id="TIGR03534">
    <property type="entry name" value="RF_mod_PrmC"/>
    <property type="match status" value="1"/>
</dbReference>
<dbReference type="Pfam" id="PF05175">
    <property type="entry name" value="MTS"/>
    <property type="match status" value="1"/>
</dbReference>
<dbReference type="Pfam" id="PF17827">
    <property type="entry name" value="PrmC_N"/>
    <property type="match status" value="1"/>
</dbReference>
<comment type="similarity">
    <text evidence="5">Belongs to the protein N5-glutamine methyltransferase family. PrmC subfamily.</text>
</comment>
<organism evidence="8 9">
    <name type="scientific">Deinococcus arboris</name>
    <dbReference type="NCBI Taxonomy" id="2682977"/>
    <lineage>
        <taxon>Bacteria</taxon>
        <taxon>Thermotogati</taxon>
        <taxon>Deinococcota</taxon>
        <taxon>Deinococci</taxon>
        <taxon>Deinococcales</taxon>
        <taxon>Deinococcaceae</taxon>
        <taxon>Deinococcus</taxon>
    </lineage>
</organism>
<keyword evidence="3 5" id="KW-0949">S-adenosyl-L-methionine</keyword>
<evidence type="ECO:0000256" key="1">
    <source>
        <dbReference type="ARBA" id="ARBA00022603"/>
    </source>
</evidence>
<feature type="binding site" evidence="5">
    <location>
        <position position="184"/>
    </location>
    <ligand>
        <name>S-adenosyl-L-methionine</name>
        <dbReference type="ChEBI" id="CHEBI:59789"/>
    </ligand>
</feature>
<evidence type="ECO:0000256" key="5">
    <source>
        <dbReference type="HAMAP-Rule" id="MF_02126"/>
    </source>
</evidence>
<dbReference type="RefSeq" id="WP_157459981.1">
    <property type="nucleotide sequence ID" value="NZ_WQLB01000020.1"/>
</dbReference>
<evidence type="ECO:0000256" key="4">
    <source>
        <dbReference type="ARBA" id="ARBA00048391"/>
    </source>
</evidence>
<comment type="caution">
    <text evidence="5">Lacks conserved residue(s) required for the propagation of feature annotation.</text>
</comment>
<dbReference type="InterPro" id="IPR050320">
    <property type="entry name" value="N5-glutamine_MTase"/>
</dbReference>
<comment type="function">
    <text evidence="5">Methylates the class 1 translation termination release factors RF1/PrfA and RF2/PrfB on the glutamine residue of the universally conserved GGQ motif.</text>
</comment>
<dbReference type="EC" id="2.1.1.297" evidence="5"/>
<dbReference type="InterPro" id="IPR007848">
    <property type="entry name" value="Small_mtfrase_dom"/>
</dbReference>
<dbReference type="GO" id="GO:0003676">
    <property type="term" value="F:nucleic acid binding"/>
    <property type="evidence" value="ECO:0007669"/>
    <property type="project" value="InterPro"/>
</dbReference>
<dbReference type="NCBIfam" id="TIGR00536">
    <property type="entry name" value="hemK_fam"/>
    <property type="match status" value="1"/>
</dbReference>
<feature type="binding site" evidence="5">
    <location>
        <begin position="120"/>
        <end position="124"/>
    </location>
    <ligand>
        <name>S-adenosyl-L-methionine</name>
        <dbReference type="ChEBI" id="CHEBI:59789"/>
    </ligand>
</feature>
<evidence type="ECO:0000256" key="3">
    <source>
        <dbReference type="ARBA" id="ARBA00022691"/>
    </source>
</evidence>
<dbReference type="InterPro" id="IPR040758">
    <property type="entry name" value="PrmC_N"/>
</dbReference>
<dbReference type="Gene3D" id="3.40.50.150">
    <property type="entry name" value="Vaccinia Virus protein VP39"/>
    <property type="match status" value="1"/>
</dbReference>
<accession>A0A7C9M2Y6</accession>
<dbReference type="SUPFAM" id="SSF53335">
    <property type="entry name" value="S-adenosyl-L-methionine-dependent methyltransferases"/>
    <property type="match status" value="1"/>
</dbReference>
<dbReference type="InterPro" id="IPR004556">
    <property type="entry name" value="HemK-like"/>
</dbReference>
<feature type="binding site" evidence="5">
    <location>
        <position position="143"/>
    </location>
    <ligand>
        <name>S-adenosyl-L-methionine</name>
        <dbReference type="ChEBI" id="CHEBI:59789"/>
    </ligand>
</feature>
<name>A0A7C9M2Y6_9DEIO</name>
<evidence type="ECO:0000256" key="2">
    <source>
        <dbReference type="ARBA" id="ARBA00022679"/>
    </source>
</evidence>
<comment type="caution">
    <text evidence="8">The sequence shown here is derived from an EMBL/GenBank/DDBJ whole genome shotgun (WGS) entry which is preliminary data.</text>
</comment>
<evidence type="ECO:0000259" key="7">
    <source>
        <dbReference type="Pfam" id="PF17827"/>
    </source>
</evidence>
<feature type="binding site" evidence="5">
    <location>
        <begin position="184"/>
        <end position="187"/>
    </location>
    <ligand>
        <name>substrate</name>
    </ligand>
</feature>
<evidence type="ECO:0000313" key="9">
    <source>
        <dbReference type="Proteomes" id="UP000483286"/>
    </source>
</evidence>
<dbReference type="PANTHER" id="PTHR18895">
    <property type="entry name" value="HEMK METHYLTRANSFERASE"/>
    <property type="match status" value="1"/>
</dbReference>
<keyword evidence="1 5" id="KW-0489">Methyltransferase</keyword>
<dbReference type="InterPro" id="IPR029063">
    <property type="entry name" value="SAM-dependent_MTases_sf"/>
</dbReference>
<dbReference type="InterPro" id="IPR002052">
    <property type="entry name" value="DNA_methylase_N6_adenine_CS"/>
</dbReference>
<gene>
    <name evidence="5 8" type="primary">prmC</name>
    <name evidence="8" type="ORF">GO986_14265</name>
</gene>
<dbReference type="Gene3D" id="1.10.8.10">
    <property type="entry name" value="DNA helicase RuvA subunit, C-terminal domain"/>
    <property type="match status" value="1"/>
</dbReference>
<proteinExistence type="inferred from homology"/>
<dbReference type="InterPro" id="IPR019874">
    <property type="entry name" value="RF_methyltr_PrmC"/>
</dbReference>
<keyword evidence="9" id="KW-1185">Reference proteome</keyword>
<keyword evidence="2 5" id="KW-0808">Transferase</keyword>
<dbReference type="GO" id="GO:0032259">
    <property type="term" value="P:methylation"/>
    <property type="evidence" value="ECO:0007669"/>
    <property type="project" value="UniProtKB-KW"/>
</dbReference>
<dbReference type="CDD" id="cd02440">
    <property type="entry name" value="AdoMet_MTases"/>
    <property type="match status" value="1"/>
</dbReference>
<feature type="domain" description="Release factor glutamine methyltransferase N-terminal" evidence="7">
    <location>
        <begin position="5"/>
        <end position="74"/>
    </location>
</feature>